<gene>
    <name evidence="3" type="ORF">ACFPIE_09380</name>
</gene>
<feature type="domain" description="DUF1206" evidence="2">
    <location>
        <begin position="39"/>
        <end position="106"/>
    </location>
</feature>
<dbReference type="InterPro" id="IPR009597">
    <property type="entry name" value="DUF1206"/>
</dbReference>
<evidence type="ECO:0000313" key="3">
    <source>
        <dbReference type="EMBL" id="MFC5344124.1"/>
    </source>
</evidence>
<proteinExistence type="predicted"/>
<evidence type="ECO:0000313" key="4">
    <source>
        <dbReference type="Proteomes" id="UP001596152"/>
    </source>
</evidence>
<keyword evidence="1" id="KW-1133">Transmembrane helix</keyword>
<organism evidence="3 4">
    <name type="scientific">Brevundimonas staleyi</name>
    <dbReference type="NCBI Taxonomy" id="74326"/>
    <lineage>
        <taxon>Bacteria</taxon>
        <taxon>Pseudomonadati</taxon>
        <taxon>Pseudomonadota</taxon>
        <taxon>Alphaproteobacteria</taxon>
        <taxon>Caulobacterales</taxon>
        <taxon>Caulobacteraceae</taxon>
        <taxon>Brevundimonas</taxon>
    </lineage>
</organism>
<reference evidence="4" key="1">
    <citation type="journal article" date="2019" name="Int. J. Syst. Evol. Microbiol.">
        <title>The Global Catalogue of Microorganisms (GCM) 10K type strain sequencing project: providing services to taxonomists for standard genome sequencing and annotation.</title>
        <authorList>
            <consortium name="The Broad Institute Genomics Platform"/>
            <consortium name="The Broad Institute Genome Sequencing Center for Infectious Disease"/>
            <person name="Wu L."/>
            <person name="Ma J."/>
        </authorList>
    </citation>
    <scope>NUCLEOTIDE SEQUENCE [LARGE SCALE GENOMIC DNA]</scope>
    <source>
        <strain evidence="4">JCM 12125</strain>
    </source>
</reference>
<keyword evidence="1" id="KW-0472">Membrane</keyword>
<keyword evidence="1" id="KW-0812">Transmembrane</keyword>
<dbReference type="EMBL" id="JBHSLF010000018">
    <property type="protein sequence ID" value="MFC5344124.1"/>
    <property type="molecule type" value="Genomic_DNA"/>
</dbReference>
<protein>
    <submittedName>
        <fullName evidence="3">DUF1206 domain-containing protein</fullName>
    </submittedName>
</protein>
<comment type="caution">
    <text evidence="3">The sequence shown here is derived from an EMBL/GenBank/DDBJ whole genome shotgun (WGS) entry which is preliminary data.</text>
</comment>
<feature type="transmembrane region" description="Helical" evidence="1">
    <location>
        <begin position="81"/>
        <end position="102"/>
    </location>
</feature>
<feature type="transmembrane region" description="Helical" evidence="1">
    <location>
        <begin position="163"/>
        <end position="186"/>
    </location>
</feature>
<evidence type="ECO:0000259" key="2">
    <source>
        <dbReference type="Pfam" id="PF06724"/>
    </source>
</evidence>
<feature type="transmembrane region" description="Helical" evidence="1">
    <location>
        <begin position="219"/>
        <end position="240"/>
    </location>
</feature>
<dbReference type="Proteomes" id="UP001596152">
    <property type="component" value="Unassembled WGS sequence"/>
</dbReference>
<sequence>MSAALPAFAEKLIDRVRRRRTWRDRFLRLHQALEASSRFGFAANGFVYLSVGILLLASAIGMRGQAVDPQGVLYVLAQQPFGRLWLVLIGAGLWAFVGWRVLQAVFDVDHEGSDLKGWVVRVTQGAGGLAYGVLASGVFELLDEVGPNMGAEQLAENQEKASILLGLPFGGAALIVIGLIIAGVGIGNVVMGIVNDFGATLICSRAVCRWVLPLARVGYVARGLAYLPLALFVTLAGYRARSSEVQTFATALDALERQPGGAIMLGLTAGGLIAFGAYALVEARFRRIRVPKDLSPG</sequence>
<accession>A0ABW0FS37</accession>
<keyword evidence="4" id="KW-1185">Reference proteome</keyword>
<feature type="transmembrane region" description="Helical" evidence="1">
    <location>
        <begin position="39"/>
        <end position="60"/>
    </location>
</feature>
<feature type="domain" description="DUF1206" evidence="2">
    <location>
        <begin position="217"/>
        <end position="286"/>
    </location>
</feature>
<name>A0ABW0FS37_9CAUL</name>
<dbReference type="Pfam" id="PF06724">
    <property type="entry name" value="DUF1206"/>
    <property type="match status" value="2"/>
</dbReference>
<dbReference type="RefSeq" id="WP_374037332.1">
    <property type="nucleotide sequence ID" value="NZ_CP169082.1"/>
</dbReference>
<evidence type="ECO:0000256" key="1">
    <source>
        <dbReference type="SAM" id="Phobius"/>
    </source>
</evidence>
<feature type="transmembrane region" description="Helical" evidence="1">
    <location>
        <begin position="260"/>
        <end position="281"/>
    </location>
</feature>